<evidence type="ECO:0000313" key="2">
    <source>
        <dbReference type="Proteomes" id="UP001358417"/>
    </source>
</evidence>
<name>A0AAV9NQN6_9EURO</name>
<dbReference type="InterPro" id="IPR053157">
    <property type="entry name" value="Sterol_Uptake_Regulator"/>
</dbReference>
<reference evidence="1 2" key="1">
    <citation type="submission" date="2023-08" db="EMBL/GenBank/DDBJ databases">
        <title>Black Yeasts Isolated from many extreme environments.</title>
        <authorList>
            <person name="Coleine C."/>
            <person name="Stajich J.E."/>
            <person name="Selbmann L."/>
        </authorList>
    </citation>
    <scope>NUCLEOTIDE SEQUENCE [LARGE SCALE GENOMIC DNA]</scope>
    <source>
        <strain evidence="1 2">CCFEE 5792</strain>
    </source>
</reference>
<evidence type="ECO:0000313" key="1">
    <source>
        <dbReference type="EMBL" id="KAK5064465.1"/>
    </source>
</evidence>
<proteinExistence type="predicted"/>
<dbReference type="PANTHER" id="PTHR47784:SF9">
    <property type="entry name" value="ZN(II)2CYS6 TRANSCRIPTION FACTOR (EUROFUNG)"/>
    <property type="match status" value="1"/>
</dbReference>
<dbReference type="GO" id="GO:0001228">
    <property type="term" value="F:DNA-binding transcription activator activity, RNA polymerase II-specific"/>
    <property type="evidence" value="ECO:0007669"/>
    <property type="project" value="TreeGrafter"/>
</dbReference>
<dbReference type="GeneID" id="89968520"/>
<dbReference type="RefSeq" id="XP_064711789.1">
    <property type="nucleotide sequence ID" value="XM_064843929.1"/>
</dbReference>
<evidence type="ECO:0008006" key="3">
    <source>
        <dbReference type="Google" id="ProtNLM"/>
    </source>
</evidence>
<comment type="caution">
    <text evidence="1">The sequence shown here is derived from an EMBL/GenBank/DDBJ whole genome shotgun (WGS) entry which is preliminary data.</text>
</comment>
<protein>
    <recommendedName>
        <fullName evidence="3">Transcription factor domain-containing protein</fullName>
    </recommendedName>
</protein>
<sequence length="287" mass="32877">MHALHGVAATHLCHLIPVSQDPVQHKRSKVAAAYHWQKCLQLFREELEAGPTRQNMDALISTVMLISTHQFMLPESESEPSKSFVYAPAHQRETCISWLFINSGFTALWRTLGENVAQSSWMPVLQDADIQTLRSPAHMWTPKDETHRSFLEVCEIETFSTPDANPYYTPLESLLLLRRLRSDGNFFNKAINFLGNIDSRYHRLLIARDKRALIILAHWLALMAEMQQWWLSGRCKAECLAITTFLMHDRDVRVLRLLDYPARIAGMTVSEISSTVLEEALYDPGKS</sequence>
<dbReference type="PANTHER" id="PTHR47784">
    <property type="entry name" value="STEROL UPTAKE CONTROL PROTEIN 2"/>
    <property type="match status" value="1"/>
</dbReference>
<gene>
    <name evidence="1" type="ORF">LTR84_000298</name>
</gene>
<organism evidence="1 2">
    <name type="scientific">Exophiala bonariae</name>
    <dbReference type="NCBI Taxonomy" id="1690606"/>
    <lineage>
        <taxon>Eukaryota</taxon>
        <taxon>Fungi</taxon>
        <taxon>Dikarya</taxon>
        <taxon>Ascomycota</taxon>
        <taxon>Pezizomycotina</taxon>
        <taxon>Eurotiomycetes</taxon>
        <taxon>Chaetothyriomycetidae</taxon>
        <taxon>Chaetothyriales</taxon>
        <taxon>Herpotrichiellaceae</taxon>
        <taxon>Exophiala</taxon>
    </lineage>
</organism>
<dbReference type="EMBL" id="JAVRRD010000001">
    <property type="protein sequence ID" value="KAK5064465.1"/>
    <property type="molecule type" value="Genomic_DNA"/>
</dbReference>
<keyword evidence="2" id="KW-1185">Reference proteome</keyword>
<accession>A0AAV9NQN6</accession>
<dbReference type="AlphaFoldDB" id="A0AAV9NQN6"/>
<dbReference type="Proteomes" id="UP001358417">
    <property type="component" value="Unassembled WGS sequence"/>
</dbReference>